<organism evidence="2 3">
    <name type="scientific">Pseudonocardia halophobica</name>
    <dbReference type="NCBI Taxonomy" id="29401"/>
    <lineage>
        <taxon>Bacteria</taxon>
        <taxon>Bacillati</taxon>
        <taxon>Actinomycetota</taxon>
        <taxon>Actinomycetes</taxon>
        <taxon>Pseudonocardiales</taxon>
        <taxon>Pseudonocardiaceae</taxon>
        <taxon>Pseudonocardia</taxon>
    </lineage>
</organism>
<accession>A0A9W6NZI7</accession>
<keyword evidence="1" id="KW-0732">Signal</keyword>
<name>A0A9W6NZI7_9PSEU</name>
<evidence type="ECO:0000313" key="3">
    <source>
        <dbReference type="Proteomes" id="UP001143463"/>
    </source>
</evidence>
<dbReference type="RefSeq" id="WP_037051439.1">
    <property type="nucleotide sequence ID" value="NZ_BAAAUZ010000001.1"/>
</dbReference>
<dbReference type="Proteomes" id="UP001143463">
    <property type="component" value="Unassembled WGS sequence"/>
</dbReference>
<evidence type="ECO:0000313" key="2">
    <source>
        <dbReference type="EMBL" id="GLL14906.1"/>
    </source>
</evidence>
<sequence length="113" mass="11060">MLKKAGIVTVGVAASLVAVSPLAFAGEKGHGHHEADKDIKNVGVISDGGSSANGLIAVNALNDAEVLKNVNVCGVDVDAALSVLGILGGQAVNDAAPNSTSCDAGDATVLNQD</sequence>
<feature type="signal peptide" evidence="1">
    <location>
        <begin position="1"/>
        <end position="25"/>
    </location>
</feature>
<reference evidence="2" key="2">
    <citation type="submission" date="2023-01" db="EMBL/GenBank/DDBJ databases">
        <authorList>
            <person name="Sun Q."/>
            <person name="Evtushenko L."/>
        </authorList>
    </citation>
    <scope>NUCLEOTIDE SEQUENCE</scope>
    <source>
        <strain evidence="2">VKM Ac-1069</strain>
    </source>
</reference>
<evidence type="ECO:0008006" key="4">
    <source>
        <dbReference type="Google" id="ProtNLM"/>
    </source>
</evidence>
<gene>
    <name evidence="2" type="ORF">GCM10017577_60550</name>
</gene>
<feature type="chain" id="PRO_5040812685" description="RdlA protein" evidence="1">
    <location>
        <begin position="26"/>
        <end position="113"/>
    </location>
</feature>
<reference evidence="2" key="1">
    <citation type="journal article" date="2014" name="Int. J. Syst. Evol. Microbiol.">
        <title>Complete genome sequence of Corynebacterium casei LMG S-19264T (=DSM 44701T), isolated from a smear-ripened cheese.</title>
        <authorList>
            <consortium name="US DOE Joint Genome Institute (JGI-PGF)"/>
            <person name="Walter F."/>
            <person name="Albersmeier A."/>
            <person name="Kalinowski J."/>
            <person name="Ruckert C."/>
        </authorList>
    </citation>
    <scope>NUCLEOTIDE SEQUENCE</scope>
    <source>
        <strain evidence="2">VKM Ac-1069</strain>
    </source>
</reference>
<comment type="caution">
    <text evidence="2">The sequence shown here is derived from an EMBL/GenBank/DDBJ whole genome shotgun (WGS) entry which is preliminary data.</text>
</comment>
<protein>
    <recommendedName>
        <fullName evidence="4">RdlA protein</fullName>
    </recommendedName>
</protein>
<dbReference type="AlphaFoldDB" id="A0A9W6NZI7"/>
<proteinExistence type="predicted"/>
<keyword evidence="3" id="KW-1185">Reference proteome</keyword>
<evidence type="ECO:0000256" key="1">
    <source>
        <dbReference type="SAM" id="SignalP"/>
    </source>
</evidence>
<dbReference type="EMBL" id="BSFQ01000038">
    <property type="protein sequence ID" value="GLL14906.1"/>
    <property type="molecule type" value="Genomic_DNA"/>
</dbReference>